<dbReference type="EC" id="6.3.5.7" evidence="3"/>
<comment type="similarity">
    <text evidence="1">Belongs to the amidase family.</text>
</comment>
<dbReference type="GO" id="GO:0050567">
    <property type="term" value="F:glutaminyl-tRNA synthase (glutamine-hydrolyzing) activity"/>
    <property type="evidence" value="ECO:0007669"/>
    <property type="project" value="UniProtKB-EC"/>
</dbReference>
<feature type="domain" description="Amidase" evidence="2">
    <location>
        <begin position="26"/>
        <end position="456"/>
    </location>
</feature>
<dbReference type="InterPro" id="IPR036928">
    <property type="entry name" value="AS_sf"/>
</dbReference>
<protein>
    <submittedName>
        <fullName evidence="3">Aspartyl-tRNA(Asn)/glutamyl-tRNA(Gln) amidotransferase subunit A</fullName>
        <ecNumber evidence="3">6.3.5.6</ecNumber>
        <ecNumber evidence="3">6.3.5.7</ecNumber>
    </submittedName>
</protein>
<organism evidence="3 4">
    <name type="scientific">Variovorax soli</name>
    <dbReference type="NCBI Taxonomy" id="376815"/>
    <lineage>
        <taxon>Bacteria</taxon>
        <taxon>Pseudomonadati</taxon>
        <taxon>Pseudomonadota</taxon>
        <taxon>Betaproteobacteria</taxon>
        <taxon>Burkholderiales</taxon>
        <taxon>Comamonadaceae</taxon>
        <taxon>Variovorax</taxon>
    </lineage>
</organism>
<dbReference type="Proteomes" id="UP001184230">
    <property type="component" value="Unassembled WGS sequence"/>
</dbReference>
<proteinExistence type="inferred from homology"/>
<dbReference type="PANTHER" id="PTHR11895">
    <property type="entry name" value="TRANSAMIDASE"/>
    <property type="match status" value="1"/>
</dbReference>
<dbReference type="Pfam" id="PF01425">
    <property type="entry name" value="Amidase"/>
    <property type="match status" value="1"/>
</dbReference>
<evidence type="ECO:0000259" key="2">
    <source>
        <dbReference type="Pfam" id="PF01425"/>
    </source>
</evidence>
<dbReference type="SUPFAM" id="SSF75304">
    <property type="entry name" value="Amidase signature (AS) enzymes"/>
    <property type="match status" value="1"/>
</dbReference>
<keyword evidence="4" id="KW-1185">Reference proteome</keyword>
<keyword evidence="3" id="KW-0436">Ligase</keyword>
<dbReference type="InterPro" id="IPR023631">
    <property type="entry name" value="Amidase_dom"/>
</dbReference>
<comment type="caution">
    <text evidence="3">The sequence shown here is derived from an EMBL/GenBank/DDBJ whole genome shotgun (WGS) entry which is preliminary data.</text>
</comment>
<name>A0ABU1NDM4_9BURK</name>
<dbReference type="EMBL" id="JAVDRF010000004">
    <property type="protein sequence ID" value="MDR6536392.1"/>
    <property type="molecule type" value="Genomic_DNA"/>
</dbReference>
<sequence length="478" mass="51622">MTEELCFWTAVRLREAIARREVSPVEVTRAVLDRAARLQPKLNCFITLCADEAMREAKAAEQAVMRGEATGLLHGIPYACKDLVNTRGVKTTFGSLLFADNVPAEDAAAIARLRRQGAILIGKTTTSEFGSKCLTDAPLFGRTRNAWHPDRTSGGSSGGAAVAVATGLAPIGIATDGGGSTRIPAACNGVVGLKQSIGLVPHSQAEDVIGNLTYVTPISRTVADTALMLQAMAGEDACDPWSAGAQAEDYLQAVQSARNLRGKRILFADVPSGRPISADVASCFESALGLLRDLGAELAEMPPASDFDIEPFWRTINHTVWKARFGKMAEEQPDRMSPSLLQQLALANDYTAVDYQEANFARTRLFRHVQALLRDHDFIVVPTLARTALPLDQDLFGKLEIDGRLFDEVRSNWFPWTMPFNLTGHPAITVPCGFGRDGLPIGLQLVGRLRQESDLLAAAAVFEAAGNLLARWPSLEVQ</sequence>
<dbReference type="GO" id="GO:0050566">
    <property type="term" value="F:asparaginyl-tRNA synthase (glutamine-hydrolyzing) activity"/>
    <property type="evidence" value="ECO:0007669"/>
    <property type="project" value="UniProtKB-EC"/>
</dbReference>
<evidence type="ECO:0000313" key="3">
    <source>
        <dbReference type="EMBL" id="MDR6536392.1"/>
    </source>
</evidence>
<dbReference type="RefSeq" id="WP_309901360.1">
    <property type="nucleotide sequence ID" value="NZ_JAVDRF010000004.1"/>
</dbReference>
<dbReference type="EC" id="6.3.5.6" evidence="3"/>
<gene>
    <name evidence="3" type="ORF">J2739_002165</name>
</gene>
<reference evidence="3 4" key="1">
    <citation type="submission" date="2023-07" db="EMBL/GenBank/DDBJ databases">
        <title>Sorghum-associated microbial communities from plants grown in Nebraska, USA.</title>
        <authorList>
            <person name="Schachtman D."/>
        </authorList>
    </citation>
    <scope>NUCLEOTIDE SEQUENCE [LARGE SCALE GENOMIC DNA]</scope>
    <source>
        <strain evidence="3 4">DS1781</strain>
    </source>
</reference>
<dbReference type="InterPro" id="IPR000120">
    <property type="entry name" value="Amidase"/>
</dbReference>
<dbReference type="PANTHER" id="PTHR11895:SF7">
    <property type="entry name" value="GLUTAMYL-TRNA(GLN) AMIDOTRANSFERASE SUBUNIT A, MITOCHONDRIAL"/>
    <property type="match status" value="1"/>
</dbReference>
<evidence type="ECO:0000256" key="1">
    <source>
        <dbReference type="ARBA" id="ARBA00009199"/>
    </source>
</evidence>
<evidence type="ECO:0000313" key="4">
    <source>
        <dbReference type="Proteomes" id="UP001184230"/>
    </source>
</evidence>
<accession>A0ABU1NDM4</accession>
<dbReference type="Gene3D" id="3.90.1300.10">
    <property type="entry name" value="Amidase signature (AS) domain"/>
    <property type="match status" value="1"/>
</dbReference>